<dbReference type="SUPFAM" id="SSF52172">
    <property type="entry name" value="CheY-like"/>
    <property type="match status" value="1"/>
</dbReference>
<name>A0A1M6I1I9_9FIRM</name>
<dbReference type="PRINTS" id="PR00038">
    <property type="entry name" value="HTHLUXR"/>
</dbReference>
<dbReference type="STRING" id="1121476.SAMN02745751_02177"/>
<evidence type="ECO:0000256" key="5">
    <source>
        <dbReference type="PROSITE-ProRule" id="PRU00169"/>
    </source>
</evidence>
<organism evidence="8 9">
    <name type="scientific">Dethiosulfatibacter aminovorans DSM 17477</name>
    <dbReference type="NCBI Taxonomy" id="1121476"/>
    <lineage>
        <taxon>Bacteria</taxon>
        <taxon>Bacillati</taxon>
        <taxon>Bacillota</taxon>
        <taxon>Tissierellia</taxon>
        <taxon>Dethiosulfatibacter</taxon>
    </lineage>
</organism>
<dbReference type="PROSITE" id="PS00622">
    <property type="entry name" value="HTH_LUXR_1"/>
    <property type="match status" value="1"/>
</dbReference>
<dbReference type="InterPro" id="IPR001789">
    <property type="entry name" value="Sig_transdc_resp-reg_receiver"/>
</dbReference>
<gene>
    <name evidence="8" type="ORF">SAMN02745751_02177</name>
</gene>
<dbReference type="OrthoDB" id="9779069at2"/>
<feature type="domain" description="HTH luxR-type" evidence="6">
    <location>
        <begin position="147"/>
        <end position="212"/>
    </location>
</feature>
<dbReference type="SMART" id="SM00448">
    <property type="entry name" value="REC"/>
    <property type="match status" value="1"/>
</dbReference>
<dbReference type="PANTHER" id="PTHR43214">
    <property type="entry name" value="TWO-COMPONENT RESPONSE REGULATOR"/>
    <property type="match status" value="1"/>
</dbReference>
<keyword evidence="3" id="KW-0238">DNA-binding</keyword>
<dbReference type="PROSITE" id="PS50110">
    <property type="entry name" value="RESPONSE_REGULATORY"/>
    <property type="match status" value="1"/>
</dbReference>
<dbReference type="EMBL" id="FQZL01000015">
    <property type="protein sequence ID" value="SHJ28321.1"/>
    <property type="molecule type" value="Genomic_DNA"/>
</dbReference>
<keyword evidence="9" id="KW-1185">Reference proteome</keyword>
<dbReference type="InterPro" id="IPR058245">
    <property type="entry name" value="NreC/VraR/RcsB-like_REC"/>
</dbReference>
<feature type="modified residue" description="4-aspartylphosphate" evidence="5">
    <location>
        <position position="54"/>
    </location>
</feature>
<evidence type="ECO:0000313" key="9">
    <source>
        <dbReference type="Proteomes" id="UP000184052"/>
    </source>
</evidence>
<dbReference type="CDD" id="cd17535">
    <property type="entry name" value="REC_NarL-like"/>
    <property type="match status" value="1"/>
</dbReference>
<dbReference type="Gene3D" id="3.40.50.2300">
    <property type="match status" value="1"/>
</dbReference>
<dbReference type="Pfam" id="PF00196">
    <property type="entry name" value="GerE"/>
    <property type="match status" value="1"/>
</dbReference>
<dbReference type="GO" id="GO:0003677">
    <property type="term" value="F:DNA binding"/>
    <property type="evidence" value="ECO:0007669"/>
    <property type="project" value="UniProtKB-KW"/>
</dbReference>
<dbReference type="Proteomes" id="UP000184052">
    <property type="component" value="Unassembled WGS sequence"/>
</dbReference>
<evidence type="ECO:0000256" key="1">
    <source>
        <dbReference type="ARBA" id="ARBA00022553"/>
    </source>
</evidence>
<evidence type="ECO:0000256" key="3">
    <source>
        <dbReference type="ARBA" id="ARBA00023125"/>
    </source>
</evidence>
<dbReference type="SMART" id="SM00421">
    <property type="entry name" value="HTH_LUXR"/>
    <property type="match status" value="1"/>
</dbReference>
<dbReference type="PROSITE" id="PS50043">
    <property type="entry name" value="HTH_LUXR_2"/>
    <property type="match status" value="1"/>
</dbReference>
<dbReference type="SUPFAM" id="SSF46894">
    <property type="entry name" value="C-terminal effector domain of the bipartite response regulators"/>
    <property type="match status" value="1"/>
</dbReference>
<dbReference type="PANTHER" id="PTHR43214:SF43">
    <property type="entry name" value="TWO-COMPONENT RESPONSE REGULATOR"/>
    <property type="match status" value="1"/>
</dbReference>
<dbReference type="InterPro" id="IPR000792">
    <property type="entry name" value="Tscrpt_reg_LuxR_C"/>
</dbReference>
<dbReference type="InterPro" id="IPR011006">
    <property type="entry name" value="CheY-like_superfamily"/>
</dbReference>
<dbReference type="GO" id="GO:0000160">
    <property type="term" value="P:phosphorelay signal transduction system"/>
    <property type="evidence" value="ECO:0007669"/>
    <property type="project" value="InterPro"/>
</dbReference>
<reference evidence="8 9" key="1">
    <citation type="submission" date="2016-11" db="EMBL/GenBank/DDBJ databases">
        <authorList>
            <person name="Jaros S."/>
            <person name="Januszkiewicz K."/>
            <person name="Wedrychowicz H."/>
        </authorList>
    </citation>
    <scope>NUCLEOTIDE SEQUENCE [LARGE SCALE GENOMIC DNA]</scope>
    <source>
        <strain evidence="8 9">DSM 17477</strain>
    </source>
</reference>
<sequence length="214" mass="23922">MIKIMLADDQTLLRDGLKTIINFQEDMEVTEQASNGREAVDTALAAKPDVILMDIRMPEMDGVEAVRIIKDENPDIKIIMLTTFDDDDYVVDAIYYGAEGYLLKDIDTEKLLGFIRDVSRGETVLPSNIAAKLAKKIKMERSTSENVTLNAGELTNREKEIGLLLAEGLTNSEISQKLYLSNGTVKNYISSIYSKFNTSNRTKVGLMIKEMADQ</sequence>
<dbReference type="AlphaFoldDB" id="A0A1M6I1I9"/>
<evidence type="ECO:0000256" key="2">
    <source>
        <dbReference type="ARBA" id="ARBA00023015"/>
    </source>
</evidence>
<evidence type="ECO:0000259" key="7">
    <source>
        <dbReference type="PROSITE" id="PS50110"/>
    </source>
</evidence>
<dbReference type="GO" id="GO:0006355">
    <property type="term" value="P:regulation of DNA-templated transcription"/>
    <property type="evidence" value="ECO:0007669"/>
    <property type="project" value="InterPro"/>
</dbReference>
<feature type="domain" description="Response regulatory" evidence="7">
    <location>
        <begin position="3"/>
        <end position="119"/>
    </location>
</feature>
<dbReference type="RefSeq" id="WP_073049609.1">
    <property type="nucleotide sequence ID" value="NZ_FQZL01000015.1"/>
</dbReference>
<dbReference type="InterPro" id="IPR016032">
    <property type="entry name" value="Sig_transdc_resp-reg_C-effctor"/>
</dbReference>
<keyword evidence="2" id="KW-0805">Transcription regulation</keyword>
<evidence type="ECO:0000313" key="8">
    <source>
        <dbReference type="EMBL" id="SHJ28321.1"/>
    </source>
</evidence>
<dbReference type="CDD" id="cd06170">
    <property type="entry name" value="LuxR_C_like"/>
    <property type="match status" value="1"/>
</dbReference>
<evidence type="ECO:0000259" key="6">
    <source>
        <dbReference type="PROSITE" id="PS50043"/>
    </source>
</evidence>
<protein>
    <submittedName>
        <fullName evidence="8">Two component transcriptional regulator, LuxR family</fullName>
    </submittedName>
</protein>
<dbReference type="Pfam" id="PF00072">
    <property type="entry name" value="Response_reg"/>
    <property type="match status" value="1"/>
</dbReference>
<accession>A0A1M6I1I9</accession>
<evidence type="ECO:0000256" key="4">
    <source>
        <dbReference type="ARBA" id="ARBA00023163"/>
    </source>
</evidence>
<keyword evidence="4" id="KW-0804">Transcription</keyword>
<proteinExistence type="predicted"/>
<keyword evidence="1 5" id="KW-0597">Phosphoprotein</keyword>
<dbReference type="InterPro" id="IPR039420">
    <property type="entry name" value="WalR-like"/>
</dbReference>